<keyword evidence="3" id="KW-1003">Cell membrane</keyword>
<dbReference type="SMART" id="SM00382">
    <property type="entry name" value="AAA"/>
    <property type="match status" value="1"/>
</dbReference>
<dbReference type="AlphaFoldDB" id="A0A401UNC4"/>
<accession>A0A401UNC4</accession>
<dbReference type="PROSITE" id="PS50893">
    <property type="entry name" value="ABC_TRANSPORTER_2"/>
    <property type="match status" value="1"/>
</dbReference>
<dbReference type="InterPro" id="IPR045865">
    <property type="entry name" value="ACT-like_dom_sf"/>
</dbReference>
<dbReference type="EMBL" id="BHYK01000014">
    <property type="protein sequence ID" value="GCD11043.1"/>
    <property type="molecule type" value="Genomic_DNA"/>
</dbReference>
<feature type="domain" description="ABC transporter" evidence="9">
    <location>
        <begin position="2"/>
        <end position="237"/>
    </location>
</feature>
<comment type="caution">
    <text evidence="10">The sequence shown here is derived from an EMBL/GenBank/DDBJ whole genome shotgun (WGS) entry which is preliminary data.</text>
</comment>
<keyword evidence="5 10" id="KW-0067">ATP-binding</keyword>
<name>A0A401UNC4_9CLOT</name>
<proteinExistence type="inferred from homology"/>
<keyword evidence="2" id="KW-0813">Transport</keyword>
<keyword evidence="7" id="KW-0029">Amino-acid transport</keyword>
<evidence type="ECO:0000256" key="4">
    <source>
        <dbReference type="ARBA" id="ARBA00022741"/>
    </source>
</evidence>
<evidence type="ECO:0000313" key="10">
    <source>
        <dbReference type="EMBL" id="GCD11043.1"/>
    </source>
</evidence>
<dbReference type="SUPFAM" id="SSF55021">
    <property type="entry name" value="ACT-like"/>
    <property type="match status" value="1"/>
</dbReference>
<reference evidence="10 11" key="1">
    <citation type="submission" date="2018-11" db="EMBL/GenBank/DDBJ databases">
        <title>Genome sequencing and assembly of Clostridium tagluense strain A121.</title>
        <authorList>
            <person name="Murakami T."/>
            <person name="Segawa T."/>
            <person name="Shcherbakova V.A."/>
            <person name="Mori H."/>
            <person name="Yoshimura Y."/>
        </authorList>
    </citation>
    <scope>NUCLEOTIDE SEQUENCE [LARGE SCALE GENOMIC DNA]</scope>
    <source>
        <strain evidence="10 11">A121</strain>
    </source>
</reference>
<keyword evidence="4" id="KW-0547">Nucleotide-binding</keyword>
<evidence type="ECO:0000256" key="6">
    <source>
        <dbReference type="ARBA" id="ARBA00022967"/>
    </source>
</evidence>
<dbReference type="PROSITE" id="PS00211">
    <property type="entry name" value="ABC_TRANSPORTER_1"/>
    <property type="match status" value="1"/>
</dbReference>
<protein>
    <submittedName>
        <fullName evidence="10">Methionine import ATP-binding protein MetN</fullName>
    </submittedName>
</protein>
<dbReference type="Proteomes" id="UP000287872">
    <property type="component" value="Unassembled WGS sequence"/>
</dbReference>
<gene>
    <name evidence="10" type="primary">metN_1</name>
    <name evidence="10" type="ORF">Ctaglu_26660</name>
</gene>
<evidence type="ECO:0000256" key="8">
    <source>
        <dbReference type="ARBA" id="ARBA00023136"/>
    </source>
</evidence>
<keyword evidence="6" id="KW-1278">Translocase</keyword>
<dbReference type="InterPro" id="IPR050086">
    <property type="entry name" value="MetN_ABC_transporter-like"/>
</dbReference>
<dbReference type="FunFam" id="3.40.50.300:FF:000056">
    <property type="entry name" value="Cell division ATP-binding protein FtsE"/>
    <property type="match status" value="1"/>
</dbReference>
<dbReference type="Pfam" id="PF09383">
    <property type="entry name" value="NIL"/>
    <property type="match status" value="1"/>
</dbReference>
<dbReference type="CDD" id="cd03258">
    <property type="entry name" value="ABC_MetN_methionine_transporter"/>
    <property type="match status" value="1"/>
</dbReference>
<dbReference type="OrthoDB" id="9804199at2"/>
<organism evidence="10 11">
    <name type="scientific">Clostridium tagluense</name>
    <dbReference type="NCBI Taxonomy" id="360422"/>
    <lineage>
        <taxon>Bacteria</taxon>
        <taxon>Bacillati</taxon>
        <taxon>Bacillota</taxon>
        <taxon>Clostridia</taxon>
        <taxon>Eubacteriales</taxon>
        <taxon>Clostridiaceae</taxon>
        <taxon>Clostridium</taxon>
    </lineage>
</organism>
<keyword evidence="11" id="KW-1185">Reference proteome</keyword>
<evidence type="ECO:0000313" key="11">
    <source>
        <dbReference type="Proteomes" id="UP000287872"/>
    </source>
</evidence>
<dbReference type="RefSeq" id="WP_125002498.1">
    <property type="nucleotide sequence ID" value="NZ_BHYK01000014.1"/>
</dbReference>
<dbReference type="InterPro" id="IPR018449">
    <property type="entry name" value="NIL_domain"/>
</dbReference>
<evidence type="ECO:0000256" key="3">
    <source>
        <dbReference type="ARBA" id="ARBA00022475"/>
    </source>
</evidence>
<evidence type="ECO:0000256" key="7">
    <source>
        <dbReference type="ARBA" id="ARBA00022970"/>
    </source>
</evidence>
<evidence type="ECO:0000259" key="9">
    <source>
        <dbReference type="PROSITE" id="PS50893"/>
    </source>
</evidence>
<keyword evidence="8" id="KW-0472">Membrane</keyword>
<dbReference type="GO" id="GO:0005886">
    <property type="term" value="C:plasma membrane"/>
    <property type="evidence" value="ECO:0007669"/>
    <property type="project" value="UniProtKB-ARBA"/>
</dbReference>
<dbReference type="InterPro" id="IPR017871">
    <property type="entry name" value="ABC_transporter-like_CS"/>
</dbReference>
<dbReference type="GO" id="GO:0016887">
    <property type="term" value="F:ATP hydrolysis activity"/>
    <property type="evidence" value="ECO:0007669"/>
    <property type="project" value="InterPro"/>
</dbReference>
<dbReference type="InterPro" id="IPR003439">
    <property type="entry name" value="ABC_transporter-like_ATP-bd"/>
</dbReference>
<dbReference type="Pfam" id="PF00005">
    <property type="entry name" value="ABC_tran"/>
    <property type="match status" value="1"/>
</dbReference>
<dbReference type="PANTHER" id="PTHR43166">
    <property type="entry name" value="AMINO ACID IMPORT ATP-BINDING PROTEIN"/>
    <property type="match status" value="1"/>
</dbReference>
<dbReference type="SMART" id="SM00930">
    <property type="entry name" value="NIL"/>
    <property type="match status" value="1"/>
</dbReference>
<dbReference type="Gene3D" id="3.40.50.300">
    <property type="entry name" value="P-loop containing nucleotide triphosphate hydrolases"/>
    <property type="match status" value="1"/>
</dbReference>
<dbReference type="InterPro" id="IPR041701">
    <property type="entry name" value="MetN_ABC"/>
</dbReference>
<evidence type="ECO:0000256" key="1">
    <source>
        <dbReference type="ARBA" id="ARBA00005417"/>
    </source>
</evidence>
<dbReference type="InterPro" id="IPR003593">
    <property type="entry name" value="AAA+_ATPase"/>
</dbReference>
<dbReference type="PANTHER" id="PTHR43166:SF30">
    <property type="entry name" value="METHIONINE IMPORT ATP-BINDING PROTEIN METN"/>
    <property type="match status" value="1"/>
</dbReference>
<dbReference type="InterPro" id="IPR027417">
    <property type="entry name" value="P-loop_NTPase"/>
</dbReference>
<dbReference type="SUPFAM" id="SSF52540">
    <property type="entry name" value="P-loop containing nucleoside triphosphate hydrolases"/>
    <property type="match status" value="1"/>
</dbReference>
<comment type="similarity">
    <text evidence="1">Belongs to the ABC transporter superfamily.</text>
</comment>
<dbReference type="GO" id="GO:0005524">
    <property type="term" value="F:ATP binding"/>
    <property type="evidence" value="ECO:0007669"/>
    <property type="project" value="UniProtKB-KW"/>
</dbReference>
<evidence type="ECO:0000256" key="5">
    <source>
        <dbReference type="ARBA" id="ARBA00022840"/>
    </source>
</evidence>
<dbReference type="Gene3D" id="3.30.70.260">
    <property type="match status" value="1"/>
</dbReference>
<sequence length="332" mass="37311">MIKVCDVSKSFSNEKVLSSVSFTVEEGDIYGVIGHSGAGKSTLLRCFNGLESYDTGSINIMGKEVKQLSSKELREFRKNVGIIFQSFNLINRKNVFENIAFPLEVWGTDKSLIKKRVDSLIELVGLNDKVNSNIRELSGGQKQRVGIARALALNPKILLCDEATSALDPKTTKSILELLRDINNKFNITIIVVTHQMEVVKEICNKFILLEGGEIKSSGITDELFIRPTSEMKTLIGEEELLPSTGHNIKIFFPKEISQSCVITSIARELNVDFSIVWGRLEKFRDNVMGSLIINASDENREKILKYLDEKSIEWELINCLLKKDEYKEGGI</sequence>
<evidence type="ECO:0000256" key="2">
    <source>
        <dbReference type="ARBA" id="ARBA00022448"/>
    </source>
</evidence>
<dbReference type="GO" id="GO:0006865">
    <property type="term" value="P:amino acid transport"/>
    <property type="evidence" value="ECO:0007669"/>
    <property type="project" value="UniProtKB-KW"/>
</dbReference>